<dbReference type="Proteomes" id="UP001178461">
    <property type="component" value="Chromosome W"/>
</dbReference>
<evidence type="ECO:0000313" key="2">
    <source>
        <dbReference type="Proteomes" id="UP001178461"/>
    </source>
</evidence>
<dbReference type="Pfam" id="PF14223">
    <property type="entry name" value="Retrotran_gag_2"/>
    <property type="match status" value="1"/>
</dbReference>
<dbReference type="EMBL" id="OX395145">
    <property type="protein sequence ID" value="CAI5799462.1"/>
    <property type="molecule type" value="Genomic_DNA"/>
</dbReference>
<dbReference type="AlphaFoldDB" id="A0AA35PWJ4"/>
<gene>
    <name evidence="1" type="ORF">PODLI_1B041651</name>
</gene>
<reference evidence="1" key="1">
    <citation type="submission" date="2022-12" db="EMBL/GenBank/DDBJ databases">
        <authorList>
            <person name="Alioto T."/>
            <person name="Alioto T."/>
            <person name="Gomez Garrido J."/>
        </authorList>
    </citation>
    <scope>NUCLEOTIDE SEQUENCE</scope>
</reference>
<accession>A0AA35PWJ4</accession>
<keyword evidence="2" id="KW-1185">Reference proteome</keyword>
<proteinExistence type="predicted"/>
<organism evidence="1 2">
    <name type="scientific">Podarcis lilfordi</name>
    <name type="common">Lilford's wall lizard</name>
    <dbReference type="NCBI Taxonomy" id="74358"/>
    <lineage>
        <taxon>Eukaryota</taxon>
        <taxon>Metazoa</taxon>
        <taxon>Chordata</taxon>
        <taxon>Craniata</taxon>
        <taxon>Vertebrata</taxon>
        <taxon>Euteleostomi</taxon>
        <taxon>Lepidosauria</taxon>
        <taxon>Squamata</taxon>
        <taxon>Bifurcata</taxon>
        <taxon>Unidentata</taxon>
        <taxon>Episquamata</taxon>
        <taxon>Laterata</taxon>
        <taxon>Lacertibaenia</taxon>
        <taxon>Lacertidae</taxon>
        <taxon>Podarcis</taxon>
    </lineage>
</organism>
<name>A0AA35PWJ4_9SAUR</name>
<dbReference type="PANTHER" id="PTHR19446">
    <property type="entry name" value="REVERSE TRANSCRIPTASES"/>
    <property type="match status" value="1"/>
</dbReference>
<sequence length="268" mass="30463">MDAKKGAGLPYPPPLTNDNYSSWSVKMKAMLQSQRVFGVIENPIPAAPTPAWNSQNVKARSAMILCVSDEQLVHIADMQHAREIWQTLQRIHRRDAADEKPIFLSQDFQDFIKRQRIEHKIAVSEAAWNKSVCVKVNKELQNGMNAQLLSSHLPHLNINTIDGVYEQLPLWPPTDPEEIHRLISNLKIGKAPGPDLVPAEAIKLHADWWAKILAATFDAVNNSGKVPRIWKDAIIVPIHKKARQMTRKLQEYQFIVINWENICTVLVN</sequence>
<protein>
    <submittedName>
        <fullName evidence="1">Retrovirus-related Pol polyprotein from transposon TNT 1-94</fullName>
    </submittedName>
</protein>
<evidence type="ECO:0000313" key="1">
    <source>
        <dbReference type="EMBL" id="CAI5799462.1"/>
    </source>
</evidence>